<dbReference type="VEuPathDB" id="FungiDB:SeMB42_g01431"/>
<feature type="compositionally biased region" description="Polar residues" evidence="1">
    <location>
        <begin position="246"/>
        <end position="263"/>
    </location>
</feature>
<gene>
    <name evidence="3" type="ORF">SeLEV6574_g00524</name>
    <name evidence="4" type="ORF">SeMB42_g01431</name>
</gene>
<evidence type="ECO:0000313" key="6">
    <source>
        <dbReference type="Proteomes" id="UP000320475"/>
    </source>
</evidence>
<dbReference type="InterPro" id="IPR038870">
    <property type="entry name" value="UBAP1"/>
</dbReference>
<evidence type="ECO:0000256" key="1">
    <source>
        <dbReference type="SAM" id="MobiDB-lite"/>
    </source>
</evidence>
<comment type="caution">
    <text evidence="4">The sequence shown here is derived from an EMBL/GenBank/DDBJ whole genome shotgun (WGS) entry which is preliminary data.</text>
</comment>
<reference evidence="5 6" key="1">
    <citation type="journal article" date="2019" name="Sci. Rep.">
        <title>Comparative genomics of chytrid fungi reveal insights into the obligate biotrophic and pathogenic lifestyle of Synchytrium endobioticum.</title>
        <authorList>
            <person name="van de Vossenberg B.T.L.H."/>
            <person name="Warris S."/>
            <person name="Nguyen H.D.T."/>
            <person name="van Gent-Pelzer M.P.E."/>
            <person name="Joly D.L."/>
            <person name="van de Geest H.C."/>
            <person name="Bonants P.J.M."/>
            <person name="Smith D.S."/>
            <person name="Levesque C.A."/>
            <person name="van der Lee T.A.J."/>
        </authorList>
    </citation>
    <scope>NUCLEOTIDE SEQUENCE [LARGE SCALE GENOMIC DNA]</scope>
    <source>
        <strain evidence="3 6">LEV6574</strain>
        <strain evidence="4 5">MB42</strain>
    </source>
</reference>
<dbReference type="GO" id="GO:0000813">
    <property type="term" value="C:ESCRT I complex"/>
    <property type="evidence" value="ECO:0007669"/>
    <property type="project" value="InterPro"/>
</dbReference>
<dbReference type="Proteomes" id="UP000317494">
    <property type="component" value="Unassembled WGS sequence"/>
</dbReference>
<dbReference type="OrthoDB" id="524326at2759"/>
<dbReference type="Proteomes" id="UP000320475">
    <property type="component" value="Unassembled WGS sequence"/>
</dbReference>
<dbReference type="InterPro" id="IPR049467">
    <property type="entry name" value="UBAP-1-like_UBA2"/>
</dbReference>
<dbReference type="EMBL" id="QEAN01000036">
    <property type="protein sequence ID" value="TPX52445.1"/>
    <property type="molecule type" value="Genomic_DNA"/>
</dbReference>
<dbReference type="EMBL" id="QEAM01000009">
    <property type="protein sequence ID" value="TPX51065.1"/>
    <property type="molecule type" value="Genomic_DNA"/>
</dbReference>
<sequence length="470" mass="49986">MSFSVTYPPLADVPLIVNVRKPNPISLPVNHYHPITFAEIDSLNYDFSLESAILDDSIKHATLEAAHQQAEHARRIQAENETRARTIRETQRRAPGLNLEGEILQPMPSSCAAAALALAIAGRSSSVDSLGCSSSNADGANNDGNTVVPTLSPPIGASDAESGSGPLNTEKASRKPTNFSLLDFEHGLAPPDPWDLVKKTDEELSDLNTVFGGSARPSSANNTGGRLYAPLSQSPSPSTDASSPPRFSTNPRIPTPQPASNTHGGIPTPFHRAQQQAYELNSGMSNMSISASPNQHVAPPPKPPKPSAVYASPSPHVPGPKPLNYGTNTGTGSPRRPESPLPAVNAGAQAPTGLSPGMQELYVKMVNMGFAPSAIERAFRVHGSDEKRVLDFLVPYTEYLSRGFKSENIEVALSLYDSAKDPEKCVKFLSAFSALAEMGFSTAKIKEVLVLKGLDQEQAMEFLLSEGGGF</sequence>
<feature type="region of interest" description="Disordered" evidence="1">
    <location>
        <begin position="208"/>
        <end position="269"/>
    </location>
</feature>
<feature type="compositionally biased region" description="Polar residues" evidence="1">
    <location>
        <begin position="285"/>
        <end position="295"/>
    </location>
</feature>
<dbReference type="GO" id="GO:0043162">
    <property type="term" value="P:ubiquitin-dependent protein catabolic process via the multivesicular body sorting pathway"/>
    <property type="evidence" value="ECO:0007669"/>
    <property type="project" value="InterPro"/>
</dbReference>
<feature type="compositionally biased region" description="Polar residues" evidence="1">
    <location>
        <begin position="136"/>
        <end position="149"/>
    </location>
</feature>
<evidence type="ECO:0000259" key="2">
    <source>
        <dbReference type="PROSITE" id="PS50030"/>
    </source>
</evidence>
<organism evidence="4 5">
    <name type="scientific">Synchytrium endobioticum</name>
    <dbReference type="NCBI Taxonomy" id="286115"/>
    <lineage>
        <taxon>Eukaryota</taxon>
        <taxon>Fungi</taxon>
        <taxon>Fungi incertae sedis</taxon>
        <taxon>Chytridiomycota</taxon>
        <taxon>Chytridiomycota incertae sedis</taxon>
        <taxon>Chytridiomycetes</taxon>
        <taxon>Synchytriales</taxon>
        <taxon>Synchytriaceae</taxon>
        <taxon>Synchytrium</taxon>
    </lineage>
</organism>
<evidence type="ECO:0000313" key="5">
    <source>
        <dbReference type="Proteomes" id="UP000317494"/>
    </source>
</evidence>
<dbReference type="GO" id="GO:0043130">
    <property type="term" value="F:ubiquitin binding"/>
    <property type="evidence" value="ECO:0007669"/>
    <property type="project" value="InterPro"/>
</dbReference>
<evidence type="ECO:0000313" key="3">
    <source>
        <dbReference type="EMBL" id="TPX51065.1"/>
    </source>
</evidence>
<name>A0A507DMI6_9FUNG</name>
<feature type="region of interest" description="Disordered" evidence="1">
    <location>
        <begin position="130"/>
        <end position="174"/>
    </location>
</feature>
<dbReference type="PRINTS" id="PR01217">
    <property type="entry name" value="PRICHEXTENSN"/>
</dbReference>
<dbReference type="AlphaFoldDB" id="A0A507DMI6"/>
<protein>
    <recommendedName>
        <fullName evidence="2">UBA domain-containing protein</fullName>
    </recommendedName>
</protein>
<dbReference type="InterPro" id="IPR015940">
    <property type="entry name" value="UBA"/>
</dbReference>
<feature type="region of interest" description="Disordered" evidence="1">
    <location>
        <begin position="285"/>
        <end position="347"/>
    </location>
</feature>
<dbReference type="Pfam" id="PF21267">
    <property type="entry name" value="UBAP-1_UBA2"/>
    <property type="match status" value="1"/>
</dbReference>
<keyword evidence="5" id="KW-1185">Reference proteome</keyword>
<accession>A0A507DMI6</accession>
<evidence type="ECO:0000313" key="4">
    <source>
        <dbReference type="EMBL" id="TPX52445.1"/>
    </source>
</evidence>
<feature type="domain" description="UBA" evidence="2">
    <location>
        <begin position="419"/>
        <end position="466"/>
    </location>
</feature>
<proteinExistence type="predicted"/>
<dbReference type="PANTHER" id="PTHR15960:SF5">
    <property type="entry name" value="LD44032P"/>
    <property type="match status" value="1"/>
</dbReference>
<dbReference type="PROSITE" id="PS50030">
    <property type="entry name" value="UBA"/>
    <property type="match status" value="1"/>
</dbReference>
<dbReference type="PANTHER" id="PTHR15960">
    <property type="entry name" value="LD44032P"/>
    <property type="match status" value="1"/>
</dbReference>
<feature type="compositionally biased region" description="Low complexity" evidence="1">
    <location>
        <begin position="232"/>
        <end position="245"/>
    </location>
</feature>
<dbReference type="Gene3D" id="1.20.120.1920">
    <property type="entry name" value="UBAP1 SOUBA domain"/>
    <property type="match status" value="1"/>
</dbReference>
<dbReference type="InterPro" id="IPR042575">
    <property type="entry name" value="UBAP1_C"/>
</dbReference>
<dbReference type="STRING" id="286115.A0A507DMI6"/>